<accession>A0A165EQ61</accession>
<evidence type="ECO:0000313" key="3">
    <source>
        <dbReference type="EMBL" id="KZT07535.1"/>
    </source>
</evidence>
<dbReference type="InParanoid" id="A0A165EQ61"/>
<proteinExistence type="predicted"/>
<dbReference type="AlphaFoldDB" id="A0A165EQ61"/>
<keyword evidence="2" id="KW-0732">Signal</keyword>
<evidence type="ECO:0000256" key="1">
    <source>
        <dbReference type="SAM" id="MobiDB-lite"/>
    </source>
</evidence>
<evidence type="ECO:0000256" key="2">
    <source>
        <dbReference type="SAM" id="SignalP"/>
    </source>
</evidence>
<gene>
    <name evidence="3" type="ORF">LAESUDRAFT_758541</name>
</gene>
<dbReference type="OrthoDB" id="5575722at2759"/>
<name>A0A165EQ61_9APHY</name>
<protein>
    <recommendedName>
        <fullName evidence="5">HAUS augmin-like complex subunit 6 N-terminal domain-containing protein</fullName>
    </recommendedName>
</protein>
<feature type="region of interest" description="Disordered" evidence="1">
    <location>
        <begin position="459"/>
        <end position="511"/>
    </location>
</feature>
<feature type="chain" id="PRO_5007857363" description="HAUS augmin-like complex subunit 6 N-terminal domain-containing protein" evidence="2">
    <location>
        <begin position="27"/>
        <end position="635"/>
    </location>
</feature>
<dbReference type="EMBL" id="KV427619">
    <property type="protein sequence ID" value="KZT07535.1"/>
    <property type="molecule type" value="Genomic_DNA"/>
</dbReference>
<dbReference type="RefSeq" id="XP_040765275.1">
    <property type="nucleotide sequence ID" value="XM_040912458.1"/>
</dbReference>
<evidence type="ECO:0008006" key="5">
    <source>
        <dbReference type="Google" id="ProtNLM"/>
    </source>
</evidence>
<evidence type="ECO:0000313" key="4">
    <source>
        <dbReference type="Proteomes" id="UP000076871"/>
    </source>
</evidence>
<dbReference type="GeneID" id="63829486"/>
<feature type="compositionally biased region" description="Polar residues" evidence="1">
    <location>
        <begin position="336"/>
        <end position="354"/>
    </location>
</feature>
<sequence length="635" mass="70414">MSLPALPNSLLLLTHLHLLNFPPQDASRYDEHLFHPTRSGIRERTRAMEEICYFLVGKIEGGKPHARSILPMYPCLKPSDTTAFRISLSKYLEALRHTSIHPNHPTHEDKAAREADKTRTQIASAAWWWRDVVVRKSLLEECSGARFERLILALSTHALMQYNGRSAFSSSPPEMDKARLTEALDNVPGDYTVLLESAQAARRVWERHAAMLIRRQEELKILRRRILDPAATHSSKYDSLSTDRLIGLRDSRQHDLLRKYWKHDGGRRALHLLTDIAGVQSGPITIGPCVPPPSDAAAAGTQREKARPAPLPIAAAHHPAHLEALGARLLPAPATSRPSDSDNQPISHDAQPQNPVLADRIDAIMRTRQALQDALTRAELVRQDLKKRMQYLQAALGTRQASEEENTLPFSLWEPCAREPVSFDTCPSMELLRTFSLPEPRFTSAIEERIAHIRTSMLPAFPPEQRPSSTVSPPIASAASVSRLPQPSEKGKSDVAAQDLDGRGTAQGRSKATSVENLCSAMASQVQVTSRINARLTSQTMTGNSQSRRATRLISTAKNQGLDDEVNRVNSSLAFMPDRLLQRSPVATQILDTFIDGSPNCGEQPAQATQQKAATADLRGEKQLATHRRHSPLSW</sequence>
<keyword evidence="4" id="KW-1185">Reference proteome</keyword>
<dbReference type="Proteomes" id="UP000076871">
    <property type="component" value="Unassembled WGS sequence"/>
</dbReference>
<reference evidence="3 4" key="1">
    <citation type="journal article" date="2016" name="Mol. Biol. Evol.">
        <title>Comparative Genomics of Early-Diverging Mushroom-Forming Fungi Provides Insights into the Origins of Lignocellulose Decay Capabilities.</title>
        <authorList>
            <person name="Nagy L.G."/>
            <person name="Riley R."/>
            <person name="Tritt A."/>
            <person name="Adam C."/>
            <person name="Daum C."/>
            <person name="Floudas D."/>
            <person name="Sun H."/>
            <person name="Yadav J.S."/>
            <person name="Pangilinan J."/>
            <person name="Larsson K.H."/>
            <person name="Matsuura K."/>
            <person name="Barry K."/>
            <person name="Labutti K."/>
            <person name="Kuo R."/>
            <person name="Ohm R.A."/>
            <person name="Bhattacharya S.S."/>
            <person name="Shirouzu T."/>
            <person name="Yoshinaga Y."/>
            <person name="Martin F.M."/>
            <person name="Grigoriev I.V."/>
            <person name="Hibbett D.S."/>
        </authorList>
    </citation>
    <scope>NUCLEOTIDE SEQUENCE [LARGE SCALE GENOMIC DNA]</scope>
    <source>
        <strain evidence="3 4">93-53</strain>
    </source>
</reference>
<feature type="compositionally biased region" description="Low complexity" evidence="1">
    <location>
        <begin position="467"/>
        <end position="482"/>
    </location>
</feature>
<feature type="signal peptide" evidence="2">
    <location>
        <begin position="1"/>
        <end position="26"/>
    </location>
</feature>
<organism evidence="3 4">
    <name type="scientific">Laetiporus sulphureus 93-53</name>
    <dbReference type="NCBI Taxonomy" id="1314785"/>
    <lineage>
        <taxon>Eukaryota</taxon>
        <taxon>Fungi</taxon>
        <taxon>Dikarya</taxon>
        <taxon>Basidiomycota</taxon>
        <taxon>Agaricomycotina</taxon>
        <taxon>Agaricomycetes</taxon>
        <taxon>Polyporales</taxon>
        <taxon>Laetiporus</taxon>
    </lineage>
</organism>
<feature type="region of interest" description="Disordered" evidence="1">
    <location>
        <begin position="332"/>
        <end position="355"/>
    </location>
</feature>